<dbReference type="GO" id="GO:0006412">
    <property type="term" value="P:translation"/>
    <property type="evidence" value="ECO:0007669"/>
    <property type="project" value="InterPro"/>
</dbReference>
<dbReference type="VEuPathDB" id="FungiDB:LEMA_P078130.1"/>
<evidence type="ECO:0000256" key="2">
    <source>
        <dbReference type="ARBA" id="ARBA00022980"/>
    </source>
</evidence>
<dbReference type="OMA" id="ATIHQFP"/>
<dbReference type="EMBL" id="FP929134">
    <property type="protein sequence ID" value="CBX98574.1"/>
    <property type="molecule type" value="Genomic_DNA"/>
</dbReference>
<dbReference type="Pfam" id="PF00573">
    <property type="entry name" value="Ribosomal_L4"/>
    <property type="match status" value="1"/>
</dbReference>
<evidence type="ECO:0000256" key="4">
    <source>
        <dbReference type="ARBA" id="ARBA00040565"/>
    </source>
</evidence>
<dbReference type="HOGENOM" id="CLU_483963_0_0_1"/>
<dbReference type="Gene3D" id="3.40.1370.10">
    <property type="match status" value="1"/>
</dbReference>
<sequence length="613" mass="69144">MASTRISTPMRGATCTLGRLSTRNGHWDTFRHLPLRPSALTALTTLQNYPPGTSPTRSITTSISSRASVSDITTSVDDYVPIKPFEQQTVLATIHRFPSLEPLRFQQYPANHLYLPTRRDILHRAIVYEGDNTRLGTASTKTRYEIRGSRKKVRPQKGTGKARLGDKKSPMLRGGGVAFGPRPRDFGTDLPKKVYDRAWRTALSYRYRKGELIIVDNAMEIESPSSRLLEDIFKHQQKQLGKGRSLLVTLEQRPLLEQALADMDREEQALTWEEVDVKDLLELSRVMIEREALHNILLSHQEDITHKALQPWHKSLVRASPPKELESIIGWQEFRDLALSDPAEKDVARATVYEDVATNRYTHAQSLLHGPNRNELMISSYNLLAEAKEFHFARATGLSFKDYLQIRAEKGPSKIPSIFPRIQALDYQITVKTENATTLAETSKLKSEEVTVAVRELAVEKREVLYEAALLAAQIHEHVAEAQGLQGEALAAKRSLARASDERTRVQHCETRLLEAKLHLAKQKLVVAEQKRFGERKARDEVQQCTELLAARHAARKASKGQVERLGDAQEAESGVATAEKEGLQEDSVVDMKHPEKPVVEINQPEVKSQERI</sequence>
<dbReference type="GO" id="GO:0005840">
    <property type="term" value="C:ribosome"/>
    <property type="evidence" value="ECO:0007669"/>
    <property type="project" value="UniProtKB-KW"/>
</dbReference>
<accession>E5A4M6</accession>
<feature type="region of interest" description="Disordered" evidence="5">
    <location>
        <begin position="152"/>
        <end position="183"/>
    </location>
</feature>
<dbReference type="PANTHER" id="PTHR10746">
    <property type="entry name" value="50S RIBOSOMAL PROTEIN L4"/>
    <property type="match status" value="1"/>
</dbReference>
<dbReference type="PANTHER" id="PTHR10746:SF6">
    <property type="entry name" value="LARGE RIBOSOMAL SUBUNIT PROTEIN UL4M"/>
    <property type="match status" value="1"/>
</dbReference>
<dbReference type="OrthoDB" id="275876at2759"/>
<dbReference type="GeneID" id="13282063"/>
<dbReference type="GO" id="GO:1990904">
    <property type="term" value="C:ribonucleoprotein complex"/>
    <property type="evidence" value="ECO:0007669"/>
    <property type="project" value="UniProtKB-KW"/>
</dbReference>
<feature type="compositionally biased region" description="Basic and acidic residues" evidence="5">
    <location>
        <begin position="579"/>
        <end position="599"/>
    </location>
</feature>
<keyword evidence="3" id="KW-0687">Ribonucleoprotein</keyword>
<keyword evidence="7" id="KW-1185">Reference proteome</keyword>
<comment type="similarity">
    <text evidence="1">Belongs to the universal ribosomal protein uL4 family.</text>
</comment>
<dbReference type="eggNOG" id="KOG1624">
    <property type="taxonomic scope" value="Eukaryota"/>
</dbReference>
<dbReference type="GO" id="GO:0003735">
    <property type="term" value="F:structural constituent of ribosome"/>
    <property type="evidence" value="ECO:0007669"/>
    <property type="project" value="InterPro"/>
</dbReference>
<dbReference type="InterPro" id="IPR013005">
    <property type="entry name" value="Ribosomal_uL4-like"/>
</dbReference>
<evidence type="ECO:0000313" key="6">
    <source>
        <dbReference type="EMBL" id="CBX98574.1"/>
    </source>
</evidence>
<dbReference type="SUPFAM" id="SSF52166">
    <property type="entry name" value="Ribosomal protein L4"/>
    <property type="match status" value="1"/>
</dbReference>
<evidence type="ECO:0000256" key="1">
    <source>
        <dbReference type="ARBA" id="ARBA00010528"/>
    </source>
</evidence>
<protein>
    <recommendedName>
        <fullName evidence="4">Large ribosomal subunit protein uL4m</fullName>
    </recommendedName>
</protein>
<dbReference type="AlphaFoldDB" id="E5A4M6"/>
<dbReference type="InterPro" id="IPR002136">
    <property type="entry name" value="Ribosomal_uL4"/>
</dbReference>
<feature type="region of interest" description="Disordered" evidence="5">
    <location>
        <begin position="560"/>
        <end position="613"/>
    </location>
</feature>
<keyword evidence="2 6" id="KW-0689">Ribosomal protein</keyword>
<dbReference type="FunFam" id="3.40.1370.10:FF:000016">
    <property type="entry name" value="60S ribosomal protein L4, mitochondrial"/>
    <property type="match status" value="1"/>
</dbReference>
<evidence type="ECO:0000256" key="5">
    <source>
        <dbReference type="SAM" id="MobiDB-lite"/>
    </source>
</evidence>
<dbReference type="InParanoid" id="E5A4M6"/>
<evidence type="ECO:0000256" key="3">
    <source>
        <dbReference type="ARBA" id="ARBA00023274"/>
    </source>
</evidence>
<name>E5A4M6_LEPMJ</name>
<proteinExistence type="inferred from homology"/>
<reference evidence="7" key="1">
    <citation type="journal article" date="2011" name="Nat. Commun.">
        <title>Effector diversification within compartments of the Leptosphaeria maculans genome affected by Repeat-Induced Point mutations.</title>
        <authorList>
            <person name="Rouxel T."/>
            <person name="Grandaubert J."/>
            <person name="Hane J.K."/>
            <person name="Hoede C."/>
            <person name="van de Wouw A.P."/>
            <person name="Couloux A."/>
            <person name="Dominguez V."/>
            <person name="Anthouard V."/>
            <person name="Bally P."/>
            <person name="Bourras S."/>
            <person name="Cozijnsen A.J."/>
            <person name="Ciuffetti L.M."/>
            <person name="Degrave A."/>
            <person name="Dilmaghani A."/>
            <person name="Duret L."/>
            <person name="Fudal I."/>
            <person name="Goodwin S.B."/>
            <person name="Gout L."/>
            <person name="Glaser N."/>
            <person name="Linglin J."/>
            <person name="Kema G.H.J."/>
            <person name="Lapalu N."/>
            <person name="Lawrence C.B."/>
            <person name="May K."/>
            <person name="Meyer M."/>
            <person name="Ollivier B."/>
            <person name="Poulain J."/>
            <person name="Schoch C.L."/>
            <person name="Simon A."/>
            <person name="Spatafora J.W."/>
            <person name="Stachowiak A."/>
            <person name="Turgeon B.G."/>
            <person name="Tyler B.M."/>
            <person name="Vincent D."/>
            <person name="Weissenbach J."/>
            <person name="Amselem J."/>
            <person name="Quesneville H."/>
            <person name="Oliver R.P."/>
            <person name="Wincker P."/>
            <person name="Balesdent M.-H."/>
            <person name="Howlett B.J."/>
        </authorList>
    </citation>
    <scope>NUCLEOTIDE SEQUENCE [LARGE SCALE GENOMIC DNA]</scope>
    <source>
        <strain evidence="7">JN3 / isolate v23.1.3 / race Av1-4-5-6-7-8</strain>
    </source>
</reference>
<organism evidence="7">
    <name type="scientific">Leptosphaeria maculans (strain JN3 / isolate v23.1.3 / race Av1-4-5-6-7-8)</name>
    <name type="common">Blackleg fungus</name>
    <name type="synonym">Phoma lingam</name>
    <dbReference type="NCBI Taxonomy" id="985895"/>
    <lineage>
        <taxon>Eukaryota</taxon>
        <taxon>Fungi</taxon>
        <taxon>Dikarya</taxon>
        <taxon>Ascomycota</taxon>
        <taxon>Pezizomycotina</taxon>
        <taxon>Dothideomycetes</taxon>
        <taxon>Pleosporomycetidae</taxon>
        <taxon>Pleosporales</taxon>
        <taxon>Pleosporineae</taxon>
        <taxon>Leptosphaeriaceae</taxon>
        <taxon>Plenodomus</taxon>
        <taxon>Plenodomus lingam/Leptosphaeria maculans species complex</taxon>
    </lineage>
</organism>
<dbReference type="NCBIfam" id="TIGR03953">
    <property type="entry name" value="rplD_bact"/>
    <property type="match status" value="1"/>
</dbReference>
<dbReference type="Proteomes" id="UP000002668">
    <property type="component" value="Genome"/>
</dbReference>
<gene>
    <name evidence="6" type="ORF">LEMA_P078130.1</name>
</gene>
<dbReference type="STRING" id="985895.E5A4M6"/>
<evidence type="ECO:0000313" key="7">
    <source>
        <dbReference type="Proteomes" id="UP000002668"/>
    </source>
</evidence>
<dbReference type="InterPro" id="IPR023574">
    <property type="entry name" value="Ribosomal_uL4_dom_sf"/>
</dbReference>